<name>A0A8T4IGV0_9SPHN</name>
<gene>
    <name evidence="2" type="ORF">J7S20_03145</name>
</gene>
<comment type="caution">
    <text evidence="2">The sequence shown here is derived from an EMBL/GenBank/DDBJ whole genome shotgun (WGS) entry which is preliminary data.</text>
</comment>
<accession>A0A8T4IGV0</accession>
<dbReference type="EMBL" id="JAGRQC010000001">
    <property type="protein sequence ID" value="MBR0551499.1"/>
    <property type="molecule type" value="Genomic_DNA"/>
</dbReference>
<feature type="compositionally biased region" description="Polar residues" evidence="1">
    <location>
        <begin position="1"/>
        <end position="12"/>
    </location>
</feature>
<reference evidence="2" key="1">
    <citation type="submission" date="2021-04" db="EMBL/GenBank/DDBJ databases">
        <title>Ouciella asimina sp. nov., isolated from the surface seawater in the hydrothermal field of Okinawa Trough.</title>
        <authorList>
            <person name="Shuang W."/>
        </authorList>
    </citation>
    <scope>NUCLEOTIDE SEQUENCE</scope>
    <source>
        <strain evidence="2">LXI357</strain>
    </source>
</reference>
<proteinExistence type="predicted"/>
<protein>
    <recommendedName>
        <fullName evidence="4">DUF883 family protein</fullName>
    </recommendedName>
</protein>
<evidence type="ECO:0008006" key="4">
    <source>
        <dbReference type="Google" id="ProtNLM"/>
    </source>
</evidence>
<dbReference type="RefSeq" id="WP_284052772.1">
    <property type="nucleotide sequence ID" value="NZ_JAGRQC010000001.1"/>
</dbReference>
<feature type="region of interest" description="Disordered" evidence="1">
    <location>
        <begin position="1"/>
        <end position="52"/>
    </location>
</feature>
<dbReference type="AlphaFoldDB" id="A0A8T4IGV0"/>
<dbReference type="Proteomes" id="UP000676996">
    <property type="component" value="Unassembled WGS sequence"/>
</dbReference>
<sequence length="148" mass="15193">MTDTRTPPQSKSGIRAKARSAIDKTQESASETYSSARKRTRDAAHRAGEGVEANPLAVLIGGAAVGMLAGALIPSSEREKEALRPVGKRVAEGAKAAALAARDAGKEEFESLAPDRETAKNKASGILGHIAKAAVDAGKSAATEKKSS</sequence>
<keyword evidence="3" id="KW-1185">Reference proteome</keyword>
<evidence type="ECO:0000313" key="3">
    <source>
        <dbReference type="Proteomes" id="UP000676996"/>
    </source>
</evidence>
<evidence type="ECO:0000256" key="1">
    <source>
        <dbReference type="SAM" id="MobiDB-lite"/>
    </source>
</evidence>
<evidence type="ECO:0000313" key="2">
    <source>
        <dbReference type="EMBL" id="MBR0551499.1"/>
    </source>
</evidence>
<organism evidence="2 3">
    <name type="scientific">Stakelama marina</name>
    <dbReference type="NCBI Taxonomy" id="2826939"/>
    <lineage>
        <taxon>Bacteria</taxon>
        <taxon>Pseudomonadati</taxon>
        <taxon>Pseudomonadota</taxon>
        <taxon>Alphaproteobacteria</taxon>
        <taxon>Sphingomonadales</taxon>
        <taxon>Sphingomonadaceae</taxon>
        <taxon>Stakelama</taxon>
    </lineage>
</organism>